<keyword evidence="3" id="KW-1185">Reference proteome</keyword>
<accession>A0A0S4QN60</accession>
<keyword evidence="1" id="KW-0812">Transmembrane</keyword>
<reference evidence="3" key="1">
    <citation type="submission" date="2015-11" db="EMBL/GenBank/DDBJ databases">
        <authorList>
            <person name="Varghese N."/>
        </authorList>
    </citation>
    <scope>NUCLEOTIDE SEQUENCE [LARGE SCALE GENOMIC DNA]</scope>
    <source>
        <strain evidence="3">DSM 45899</strain>
    </source>
</reference>
<evidence type="ECO:0000313" key="2">
    <source>
        <dbReference type="EMBL" id="CUU56478.1"/>
    </source>
</evidence>
<name>A0A0S4QN60_9ACTN</name>
<dbReference type="Proteomes" id="UP000198802">
    <property type="component" value="Unassembled WGS sequence"/>
</dbReference>
<feature type="transmembrane region" description="Helical" evidence="1">
    <location>
        <begin position="6"/>
        <end position="27"/>
    </location>
</feature>
<dbReference type="AlphaFoldDB" id="A0A0S4QN60"/>
<dbReference type="EMBL" id="FAOZ01000008">
    <property type="protein sequence ID" value="CUU56478.1"/>
    <property type="molecule type" value="Genomic_DNA"/>
</dbReference>
<evidence type="ECO:0000313" key="3">
    <source>
        <dbReference type="Proteomes" id="UP000198802"/>
    </source>
</evidence>
<organism evidence="2 3">
    <name type="scientific">Parafrankia irregularis</name>
    <dbReference type="NCBI Taxonomy" id="795642"/>
    <lineage>
        <taxon>Bacteria</taxon>
        <taxon>Bacillati</taxon>
        <taxon>Actinomycetota</taxon>
        <taxon>Actinomycetes</taxon>
        <taxon>Frankiales</taxon>
        <taxon>Frankiaceae</taxon>
        <taxon>Parafrankia</taxon>
    </lineage>
</organism>
<evidence type="ECO:0000256" key="1">
    <source>
        <dbReference type="SAM" id="Phobius"/>
    </source>
</evidence>
<sequence length="41" mass="4574">MHDTELIDLAPMLGGLFSLVGAVIRLVTDLRNRHRPTHNHG</sequence>
<keyword evidence="1" id="KW-1133">Transmembrane helix</keyword>
<proteinExistence type="predicted"/>
<protein>
    <submittedName>
        <fullName evidence="2">Uncharacterized protein</fullName>
    </submittedName>
</protein>
<dbReference type="RefSeq" id="WP_278184630.1">
    <property type="nucleotide sequence ID" value="NZ_FAOZ01000008.1"/>
</dbReference>
<keyword evidence="1" id="KW-0472">Membrane</keyword>
<gene>
    <name evidence="2" type="ORF">Ga0074812_1085</name>
</gene>